<feature type="region of interest" description="Disordered" evidence="1">
    <location>
        <begin position="141"/>
        <end position="171"/>
    </location>
</feature>
<dbReference type="PROSITE" id="PS50921">
    <property type="entry name" value="ANTAR"/>
    <property type="match status" value="1"/>
</dbReference>
<evidence type="ECO:0000313" key="4">
    <source>
        <dbReference type="Proteomes" id="UP000316988"/>
    </source>
</evidence>
<protein>
    <submittedName>
        <fullName evidence="3">ANTAR domain-containing protein</fullName>
    </submittedName>
</protein>
<evidence type="ECO:0000259" key="2">
    <source>
        <dbReference type="PROSITE" id="PS50921"/>
    </source>
</evidence>
<organism evidence="3 4">
    <name type="scientific">Aeromicrobium piscarium</name>
    <dbReference type="NCBI Taxonomy" id="2590901"/>
    <lineage>
        <taxon>Bacteria</taxon>
        <taxon>Bacillati</taxon>
        <taxon>Actinomycetota</taxon>
        <taxon>Actinomycetes</taxon>
        <taxon>Propionibacteriales</taxon>
        <taxon>Nocardioidaceae</taxon>
        <taxon>Aeromicrobium</taxon>
    </lineage>
</organism>
<name>A0A554RV74_9ACTN</name>
<dbReference type="SMART" id="SM01012">
    <property type="entry name" value="ANTAR"/>
    <property type="match status" value="1"/>
</dbReference>
<reference evidence="3 4" key="1">
    <citation type="submission" date="2019-07" db="EMBL/GenBank/DDBJ databases">
        <authorList>
            <person name="Zhao L.H."/>
        </authorList>
    </citation>
    <scope>NUCLEOTIDE SEQUENCE [LARGE SCALE GENOMIC DNA]</scope>
    <source>
        <strain evidence="3 4">Co35</strain>
    </source>
</reference>
<dbReference type="InterPro" id="IPR011006">
    <property type="entry name" value="CheY-like_superfamily"/>
</dbReference>
<dbReference type="Gene3D" id="1.10.10.10">
    <property type="entry name" value="Winged helix-like DNA-binding domain superfamily/Winged helix DNA-binding domain"/>
    <property type="match status" value="1"/>
</dbReference>
<proteinExistence type="predicted"/>
<sequence length="171" mass="18600">MEAFEREATVSASAIDLRDRWPRWSAATWADVRDAGAVRAFPLHHGTSIVGVLELWTDRPEDAAHLPRTLPAHVAAHFALVRRHEHLMRALTTRTVVGQAQGITMERFGLRPEPAFAVLRRISQHRNVKLADLADELVTNGSVDGLSGPAQRPGDPRPVDGSSVSAPEAAG</sequence>
<keyword evidence="4" id="KW-1185">Reference proteome</keyword>
<feature type="domain" description="ANTAR" evidence="2">
    <location>
        <begin position="77"/>
        <end position="138"/>
    </location>
</feature>
<dbReference type="Pfam" id="PF03861">
    <property type="entry name" value="ANTAR"/>
    <property type="match status" value="1"/>
</dbReference>
<dbReference type="GO" id="GO:0003723">
    <property type="term" value="F:RNA binding"/>
    <property type="evidence" value="ECO:0007669"/>
    <property type="project" value="InterPro"/>
</dbReference>
<gene>
    <name evidence="3" type="ORF">FNM00_15285</name>
</gene>
<evidence type="ECO:0000313" key="3">
    <source>
        <dbReference type="EMBL" id="TSD58014.1"/>
    </source>
</evidence>
<evidence type="ECO:0000256" key="1">
    <source>
        <dbReference type="SAM" id="MobiDB-lite"/>
    </source>
</evidence>
<dbReference type="InterPro" id="IPR005561">
    <property type="entry name" value="ANTAR"/>
</dbReference>
<dbReference type="SUPFAM" id="SSF52172">
    <property type="entry name" value="CheY-like"/>
    <property type="match status" value="1"/>
</dbReference>
<dbReference type="InterPro" id="IPR036388">
    <property type="entry name" value="WH-like_DNA-bd_sf"/>
</dbReference>
<dbReference type="EMBL" id="VLNT01000016">
    <property type="protein sequence ID" value="TSD58014.1"/>
    <property type="molecule type" value="Genomic_DNA"/>
</dbReference>
<dbReference type="OrthoDB" id="7466251at2"/>
<dbReference type="AlphaFoldDB" id="A0A554RV74"/>
<dbReference type="Proteomes" id="UP000316988">
    <property type="component" value="Unassembled WGS sequence"/>
</dbReference>
<accession>A0A554RV74</accession>
<comment type="caution">
    <text evidence="3">The sequence shown here is derived from an EMBL/GenBank/DDBJ whole genome shotgun (WGS) entry which is preliminary data.</text>
</comment>